<dbReference type="CDD" id="cd00067">
    <property type="entry name" value="GAL4"/>
    <property type="match status" value="1"/>
</dbReference>
<feature type="region of interest" description="Disordered" evidence="1">
    <location>
        <begin position="369"/>
        <end position="519"/>
    </location>
</feature>
<protein>
    <recommendedName>
        <fullName evidence="2">Zn(2)-C6 fungal-type domain-containing protein</fullName>
    </recommendedName>
</protein>
<gene>
    <name evidence="3" type="ORF">C8J55DRAFT_504228</name>
</gene>
<feature type="compositionally biased region" description="Basic residues" evidence="1">
    <location>
        <begin position="371"/>
        <end position="389"/>
    </location>
</feature>
<feature type="compositionally biased region" description="Polar residues" evidence="1">
    <location>
        <begin position="1"/>
        <end position="17"/>
    </location>
</feature>
<feature type="region of interest" description="Disordered" evidence="1">
    <location>
        <begin position="150"/>
        <end position="174"/>
    </location>
</feature>
<feature type="compositionally biased region" description="Low complexity" evidence="1">
    <location>
        <begin position="30"/>
        <end position="41"/>
    </location>
</feature>
<feature type="region of interest" description="Disordered" evidence="1">
    <location>
        <begin position="280"/>
        <end position="331"/>
    </location>
</feature>
<sequence>MDNNSDGNDGQQRSALPSSLIPHLYSAPQTSRDSSTRTTLSEQEEIEEDTELQEQQRSVSPFSLRPIPSEYPSESPPLASRRYPSSYSAYDHSVQPPSGPEMRLPPTAPAIRNESSYHNPRPAHVYNFPQIEMQQSYVAPAVGTSWREGEAGPSTITQRGHSNETRGRSTVGYVPPYRYMEQYQQQHQHRESYSRQDEPYHYGAYTQGHSLPQHGTDSFLSPVQAHRQVPEHMYGRNPSHPVHQDLYTFPPSVQQPESHGSVARGWSPMIASSSTAAADYADSSYPSLPPLPHPSRYSTEPEDDDGEYLPPGRRNQKRKLENDEQEPGSRPKKTLIACDFCRGRKLRCDGTRPSCSNCKSRDNQVCVYQSHPRRRGPGKAPKGQRKKIASNRAETTTPASERSRASNEGSQHYSPSGDDFEVDALPPDFRSQQQQQHLPPIIPYPGPQGGLILPSSSQIPQGQAHFPPQSQDQGRFQQVHARRGLRDSAVIPHPLYPDDGNAEHRSERTDSQWVRQRNI</sequence>
<dbReference type="PANTHER" id="PTHR47785">
    <property type="entry name" value="ZN(II)2CYS6 TRANSCRIPTION FACTOR (EUROFUNG)-RELATED-RELATED"/>
    <property type="match status" value="1"/>
</dbReference>
<feature type="compositionally biased region" description="Polar residues" evidence="1">
    <location>
        <begin position="392"/>
        <end position="414"/>
    </location>
</feature>
<accession>A0A9W9AXG8</accession>
<dbReference type="EMBL" id="JANVFS010000006">
    <property type="protein sequence ID" value="KAJ4491438.1"/>
    <property type="molecule type" value="Genomic_DNA"/>
</dbReference>
<evidence type="ECO:0000259" key="2">
    <source>
        <dbReference type="PROSITE" id="PS50048"/>
    </source>
</evidence>
<evidence type="ECO:0000313" key="4">
    <source>
        <dbReference type="Proteomes" id="UP001150238"/>
    </source>
</evidence>
<dbReference type="InterPro" id="IPR036864">
    <property type="entry name" value="Zn2-C6_fun-type_DNA-bd_sf"/>
</dbReference>
<evidence type="ECO:0000313" key="3">
    <source>
        <dbReference type="EMBL" id="KAJ4491438.1"/>
    </source>
</evidence>
<feature type="region of interest" description="Disordered" evidence="1">
    <location>
        <begin position="1"/>
        <end position="123"/>
    </location>
</feature>
<dbReference type="PROSITE" id="PS00463">
    <property type="entry name" value="ZN2_CY6_FUNGAL_1"/>
    <property type="match status" value="1"/>
</dbReference>
<dbReference type="AlphaFoldDB" id="A0A9W9AXG8"/>
<feature type="domain" description="Zn(2)-C6 fungal-type" evidence="2">
    <location>
        <begin position="337"/>
        <end position="368"/>
    </location>
</feature>
<dbReference type="Pfam" id="PF00172">
    <property type="entry name" value="Zn_clus"/>
    <property type="match status" value="1"/>
</dbReference>
<comment type="caution">
    <text evidence="3">The sequence shown here is derived from an EMBL/GenBank/DDBJ whole genome shotgun (WGS) entry which is preliminary data.</text>
</comment>
<feature type="compositionally biased region" description="Low complexity" evidence="1">
    <location>
        <begin position="66"/>
        <end position="90"/>
    </location>
</feature>
<dbReference type="GO" id="GO:0008270">
    <property type="term" value="F:zinc ion binding"/>
    <property type="evidence" value="ECO:0007669"/>
    <property type="project" value="InterPro"/>
</dbReference>
<organism evidence="3 4">
    <name type="scientific">Lentinula lateritia</name>
    <dbReference type="NCBI Taxonomy" id="40482"/>
    <lineage>
        <taxon>Eukaryota</taxon>
        <taxon>Fungi</taxon>
        <taxon>Dikarya</taxon>
        <taxon>Basidiomycota</taxon>
        <taxon>Agaricomycotina</taxon>
        <taxon>Agaricomycetes</taxon>
        <taxon>Agaricomycetidae</taxon>
        <taxon>Agaricales</taxon>
        <taxon>Marasmiineae</taxon>
        <taxon>Omphalotaceae</taxon>
        <taxon>Lentinula</taxon>
    </lineage>
</organism>
<dbReference type="Proteomes" id="UP001150238">
    <property type="component" value="Unassembled WGS sequence"/>
</dbReference>
<feature type="compositionally biased region" description="Basic and acidic residues" evidence="1">
    <location>
        <begin position="501"/>
        <end position="510"/>
    </location>
</feature>
<reference evidence="3" key="2">
    <citation type="journal article" date="2023" name="Proc. Natl. Acad. Sci. U.S.A.">
        <title>A global phylogenomic analysis of the shiitake genus Lentinula.</title>
        <authorList>
            <person name="Sierra-Patev S."/>
            <person name="Min B."/>
            <person name="Naranjo-Ortiz M."/>
            <person name="Looney B."/>
            <person name="Konkel Z."/>
            <person name="Slot J.C."/>
            <person name="Sakamoto Y."/>
            <person name="Steenwyk J.L."/>
            <person name="Rokas A."/>
            <person name="Carro J."/>
            <person name="Camarero S."/>
            <person name="Ferreira P."/>
            <person name="Molpeceres G."/>
            <person name="Ruiz-Duenas F.J."/>
            <person name="Serrano A."/>
            <person name="Henrissat B."/>
            <person name="Drula E."/>
            <person name="Hughes K.W."/>
            <person name="Mata J.L."/>
            <person name="Ishikawa N.K."/>
            <person name="Vargas-Isla R."/>
            <person name="Ushijima S."/>
            <person name="Smith C.A."/>
            <person name="Donoghue J."/>
            <person name="Ahrendt S."/>
            <person name="Andreopoulos W."/>
            <person name="He G."/>
            <person name="LaButti K."/>
            <person name="Lipzen A."/>
            <person name="Ng V."/>
            <person name="Riley R."/>
            <person name="Sandor L."/>
            <person name="Barry K."/>
            <person name="Martinez A.T."/>
            <person name="Xiao Y."/>
            <person name="Gibbons J.G."/>
            <person name="Terashima K."/>
            <person name="Grigoriev I.V."/>
            <person name="Hibbett D."/>
        </authorList>
    </citation>
    <scope>NUCLEOTIDE SEQUENCE</scope>
    <source>
        <strain evidence="3">Sp2 HRB7682 ss15</strain>
    </source>
</reference>
<name>A0A9W9AXG8_9AGAR</name>
<evidence type="ECO:0000256" key="1">
    <source>
        <dbReference type="SAM" id="MobiDB-lite"/>
    </source>
</evidence>
<proteinExistence type="predicted"/>
<dbReference type="GO" id="GO:0000981">
    <property type="term" value="F:DNA-binding transcription factor activity, RNA polymerase II-specific"/>
    <property type="evidence" value="ECO:0007669"/>
    <property type="project" value="InterPro"/>
</dbReference>
<dbReference type="InterPro" id="IPR053181">
    <property type="entry name" value="EcdB-like_regulator"/>
</dbReference>
<dbReference type="PROSITE" id="PS50048">
    <property type="entry name" value="ZN2_CY6_FUNGAL_2"/>
    <property type="match status" value="1"/>
</dbReference>
<dbReference type="SUPFAM" id="SSF57701">
    <property type="entry name" value="Zn2/Cys6 DNA-binding domain"/>
    <property type="match status" value="1"/>
</dbReference>
<reference evidence="3" key="1">
    <citation type="submission" date="2022-08" db="EMBL/GenBank/DDBJ databases">
        <authorList>
            <consortium name="DOE Joint Genome Institute"/>
            <person name="Min B."/>
            <person name="Riley R."/>
            <person name="Sierra-Patev S."/>
            <person name="Naranjo-Ortiz M."/>
            <person name="Looney B."/>
            <person name="Konkel Z."/>
            <person name="Slot J.C."/>
            <person name="Sakamoto Y."/>
            <person name="Steenwyk J.L."/>
            <person name="Rokas A."/>
            <person name="Carro J."/>
            <person name="Camarero S."/>
            <person name="Ferreira P."/>
            <person name="Molpeceres G."/>
            <person name="Ruiz-Duenas F.J."/>
            <person name="Serrano A."/>
            <person name="Henrissat B."/>
            <person name="Drula E."/>
            <person name="Hughes K.W."/>
            <person name="Mata J.L."/>
            <person name="Ishikawa N.K."/>
            <person name="Vargas-Isla R."/>
            <person name="Ushijima S."/>
            <person name="Smith C.A."/>
            <person name="Ahrendt S."/>
            <person name="Andreopoulos W."/>
            <person name="He G."/>
            <person name="Labutti K."/>
            <person name="Lipzen A."/>
            <person name="Ng V."/>
            <person name="Sandor L."/>
            <person name="Barry K."/>
            <person name="Martinez A.T."/>
            <person name="Xiao Y."/>
            <person name="Gibbons J.G."/>
            <person name="Terashima K."/>
            <person name="Hibbett D.S."/>
            <person name="Grigoriev I.V."/>
        </authorList>
    </citation>
    <scope>NUCLEOTIDE SEQUENCE</scope>
    <source>
        <strain evidence="3">Sp2 HRB7682 ss15</strain>
    </source>
</reference>
<dbReference type="InterPro" id="IPR001138">
    <property type="entry name" value="Zn2Cys6_DnaBD"/>
</dbReference>
<feature type="compositionally biased region" description="Acidic residues" evidence="1">
    <location>
        <begin position="42"/>
        <end position="52"/>
    </location>
</feature>
<dbReference type="SMART" id="SM00066">
    <property type="entry name" value="GAL4"/>
    <property type="match status" value="1"/>
</dbReference>
<dbReference type="Gene3D" id="4.10.240.10">
    <property type="entry name" value="Zn(2)-C6 fungal-type DNA-binding domain"/>
    <property type="match status" value="1"/>
</dbReference>